<name>A0A2U0I5U8_9FLAO</name>
<dbReference type="InterPro" id="IPR024422">
    <property type="entry name" value="Protein_unknown_function_OB"/>
</dbReference>
<dbReference type="Pfam" id="PF12869">
    <property type="entry name" value="tRNA_anti-like"/>
    <property type="match status" value="1"/>
</dbReference>
<dbReference type="Proteomes" id="UP000245962">
    <property type="component" value="Unassembled WGS sequence"/>
</dbReference>
<proteinExistence type="predicted"/>
<dbReference type="AlphaFoldDB" id="A0A2U0I5U8"/>
<dbReference type="OrthoDB" id="1449127at2"/>
<dbReference type="EMBL" id="QEHR01000002">
    <property type="protein sequence ID" value="PVW16483.1"/>
    <property type="molecule type" value="Genomic_DNA"/>
</dbReference>
<reference evidence="1 2" key="1">
    <citation type="submission" date="2018-04" db="EMBL/GenBank/DDBJ databases">
        <title>Marixanthomonas spongiae HN-E44 sp. nov., isolated from a marine sponge.</title>
        <authorList>
            <person name="Luo L."/>
            <person name="Zhuang L."/>
        </authorList>
    </citation>
    <scope>NUCLEOTIDE SEQUENCE [LARGE SCALE GENOMIC DNA]</scope>
    <source>
        <strain evidence="1 2">HN-E44</strain>
    </source>
</reference>
<accession>A0A2U0I5U8</accession>
<keyword evidence="2" id="KW-1185">Reference proteome</keyword>
<evidence type="ECO:0000313" key="1">
    <source>
        <dbReference type="EMBL" id="PVW16483.1"/>
    </source>
</evidence>
<sequence>MKKKRIFLILILLFAVGGFLAYNYVYQDHRDIKSETSQLEISAPYLLERFKTNNGDDLLNKTITVTGTISSMEEGAITLNESVYAQFLEPDLELKEADNVVLKGRCIGYDELFEIVKLDQCTLIK</sequence>
<gene>
    <name evidence="1" type="ORF">DDV96_04305</name>
</gene>
<dbReference type="RefSeq" id="WP_116693496.1">
    <property type="nucleotide sequence ID" value="NZ_QEHR01000002.1"/>
</dbReference>
<protein>
    <submittedName>
        <fullName evidence="1">Uncharacterized protein</fullName>
    </submittedName>
</protein>
<evidence type="ECO:0000313" key="2">
    <source>
        <dbReference type="Proteomes" id="UP000245962"/>
    </source>
</evidence>
<organism evidence="1 2">
    <name type="scientific">Marixanthomonas spongiae</name>
    <dbReference type="NCBI Taxonomy" id="2174845"/>
    <lineage>
        <taxon>Bacteria</taxon>
        <taxon>Pseudomonadati</taxon>
        <taxon>Bacteroidota</taxon>
        <taxon>Flavobacteriia</taxon>
        <taxon>Flavobacteriales</taxon>
        <taxon>Flavobacteriaceae</taxon>
        <taxon>Marixanthomonas</taxon>
    </lineage>
</organism>
<comment type="caution">
    <text evidence="1">The sequence shown here is derived from an EMBL/GenBank/DDBJ whole genome shotgun (WGS) entry which is preliminary data.</text>
</comment>